<sequence>MSVPAFDTASEFKYTESPNPAWKFGEKVGETEAGRTWLEGESKGWTAIRCETEDPGLLVSGIVPRPIAFVSSVSETGVENLAPFSWFNQVSSNPPVISISCNNAGPGRYKDTLNNIKATKSFTVNIISEPFIEQANSTSIDAPSDVSEWIVSGLTKEPSTHVKAPRVRESAFSMEAELLQEVPITHPATGATTTTLILGLVKYIHVRNDVLTEKGTVDPALLKAVGRLGDITYGRIGDRFRLKRPNWEEVKDDVEEIAGKEA</sequence>
<name>A0ACB8RYJ2_9AGAM</name>
<reference evidence="1" key="2">
    <citation type="journal article" date="2022" name="New Phytol.">
        <title>Evolutionary transition to the ectomycorrhizal habit in the genomes of a hyperdiverse lineage of mushroom-forming fungi.</title>
        <authorList>
            <person name="Looney B."/>
            <person name="Miyauchi S."/>
            <person name="Morin E."/>
            <person name="Drula E."/>
            <person name="Courty P.E."/>
            <person name="Kohler A."/>
            <person name="Kuo A."/>
            <person name="LaButti K."/>
            <person name="Pangilinan J."/>
            <person name="Lipzen A."/>
            <person name="Riley R."/>
            <person name="Andreopoulos W."/>
            <person name="He G."/>
            <person name="Johnson J."/>
            <person name="Nolan M."/>
            <person name="Tritt A."/>
            <person name="Barry K.W."/>
            <person name="Grigoriev I.V."/>
            <person name="Nagy L.G."/>
            <person name="Hibbett D."/>
            <person name="Henrissat B."/>
            <person name="Matheny P.B."/>
            <person name="Labbe J."/>
            <person name="Martin F.M."/>
        </authorList>
    </citation>
    <scope>NUCLEOTIDE SEQUENCE</scope>
    <source>
        <strain evidence="1">FP105234-sp</strain>
    </source>
</reference>
<proteinExistence type="predicted"/>
<dbReference type="EMBL" id="MU275880">
    <property type="protein sequence ID" value="KAI0048882.1"/>
    <property type="molecule type" value="Genomic_DNA"/>
</dbReference>
<gene>
    <name evidence="1" type="ORF">FA95DRAFT_1594857</name>
</gene>
<organism evidence="1 2">
    <name type="scientific">Auriscalpium vulgare</name>
    <dbReference type="NCBI Taxonomy" id="40419"/>
    <lineage>
        <taxon>Eukaryota</taxon>
        <taxon>Fungi</taxon>
        <taxon>Dikarya</taxon>
        <taxon>Basidiomycota</taxon>
        <taxon>Agaricomycotina</taxon>
        <taxon>Agaricomycetes</taxon>
        <taxon>Russulales</taxon>
        <taxon>Auriscalpiaceae</taxon>
        <taxon>Auriscalpium</taxon>
    </lineage>
</organism>
<protein>
    <submittedName>
        <fullName evidence="1">Uncharacterized protein</fullName>
    </submittedName>
</protein>
<evidence type="ECO:0000313" key="2">
    <source>
        <dbReference type="Proteomes" id="UP000814033"/>
    </source>
</evidence>
<reference evidence="1" key="1">
    <citation type="submission" date="2021-02" db="EMBL/GenBank/DDBJ databases">
        <authorList>
            <consortium name="DOE Joint Genome Institute"/>
            <person name="Ahrendt S."/>
            <person name="Looney B.P."/>
            <person name="Miyauchi S."/>
            <person name="Morin E."/>
            <person name="Drula E."/>
            <person name="Courty P.E."/>
            <person name="Chicoki N."/>
            <person name="Fauchery L."/>
            <person name="Kohler A."/>
            <person name="Kuo A."/>
            <person name="Labutti K."/>
            <person name="Pangilinan J."/>
            <person name="Lipzen A."/>
            <person name="Riley R."/>
            <person name="Andreopoulos W."/>
            <person name="He G."/>
            <person name="Johnson J."/>
            <person name="Barry K.W."/>
            <person name="Grigoriev I.V."/>
            <person name="Nagy L."/>
            <person name="Hibbett D."/>
            <person name="Henrissat B."/>
            <person name="Matheny P.B."/>
            <person name="Labbe J."/>
            <person name="Martin F."/>
        </authorList>
    </citation>
    <scope>NUCLEOTIDE SEQUENCE</scope>
    <source>
        <strain evidence="1">FP105234-sp</strain>
    </source>
</reference>
<accession>A0ACB8RYJ2</accession>
<dbReference type="Proteomes" id="UP000814033">
    <property type="component" value="Unassembled WGS sequence"/>
</dbReference>
<evidence type="ECO:0000313" key="1">
    <source>
        <dbReference type="EMBL" id="KAI0048882.1"/>
    </source>
</evidence>
<keyword evidence="2" id="KW-1185">Reference proteome</keyword>
<comment type="caution">
    <text evidence="1">The sequence shown here is derived from an EMBL/GenBank/DDBJ whole genome shotgun (WGS) entry which is preliminary data.</text>
</comment>